<dbReference type="SUPFAM" id="SSF55874">
    <property type="entry name" value="ATPase domain of HSP90 chaperone/DNA topoisomerase II/histidine kinase"/>
    <property type="match status" value="1"/>
</dbReference>
<dbReference type="Gene3D" id="3.30.565.10">
    <property type="entry name" value="Histidine kinase-like ATPase, C-terminal domain"/>
    <property type="match status" value="1"/>
</dbReference>
<dbReference type="SMART" id="SM00387">
    <property type="entry name" value="HATPase_c"/>
    <property type="match status" value="1"/>
</dbReference>
<dbReference type="InterPro" id="IPR003661">
    <property type="entry name" value="HisK_dim/P_dom"/>
</dbReference>
<proteinExistence type="predicted"/>
<evidence type="ECO:0000256" key="8">
    <source>
        <dbReference type="SAM" id="Coils"/>
    </source>
</evidence>
<evidence type="ECO:0000256" key="7">
    <source>
        <dbReference type="ARBA" id="ARBA00023012"/>
    </source>
</evidence>
<feature type="transmembrane region" description="Helical" evidence="9">
    <location>
        <begin position="199"/>
        <end position="220"/>
    </location>
</feature>
<reference evidence="11 12" key="1">
    <citation type="submission" date="2018-05" db="EMBL/GenBank/DDBJ databases">
        <title>Genomic Encyclopedia of Type Strains, Phase IV (KMG-IV): sequencing the most valuable type-strain genomes for metagenomic binning, comparative biology and taxonomic classification.</title>
        <authorList>
            <person name="Goeker M."/>
        </authorList>
    </citation>
    <scope>NUCLEOTIDE SEQUENCE [LARGE SCALE GENOMIC DNA]</scope>
    <source>
        <strain evidence="11 12">DSM 24995</strain>
    </source>
</reference>
<dbReference type="InterPro" id="IPR036097">
    <property type="entry name" value="HisK_dim/P_sf"/>
</dbReference>
<dbReference type="PANTHER" id="PTHR45453">
    <property type="entry name" value="PHOSPHATE REGULON SENSOR PROTEIN PHOR"/>
    <property type="match status" value="1"/>
</dbReference>
<dbReference type="FunFam" id="3.30.565.10:FF:000006">
    <property type="entry name" value="Sensor histidine kinase WalK"/>
    <property type="match status" value="1"/>
</dbReference>
<feature type="domain" description="Histidine kinase" evidence="10">
    <location>
        <begin position="441"/>
        <end position="655"/>
    </location>
</feature>
<dbReference type="InterPro" id="IPR011623">
    <property type="entry name" value="7TMR_DISM_rcpt_extracell_dom1"/>
</dbReference>
<evidence type="ECO:0000256" key="4">
    <source>
        <dbReference type="ARBA" id="ARBA00022553"/>
    </source>
</evidence>
<dbReference type="EMBL" id="QJKD01000028">
    <property type="protein sequence ID" value="PXX44318.1"/>
    <property type="molecule type" value="Genomic_DNA"/>
</dbReference>
<keyword evidence="9" id="KW-0472">Membrane</keyword>
<accession>A0A2V3XY09</accession>
<dbReference type="InterPro" id="IPR036890">
    <property type="entry name" value="HATPase_C_sf"/>
</dbReference>
<evidence type="ECO:0000256" key="1">
    <source>
        <dbReference type="ARBA" id="ARBA00000085"/>
    </source>
</evidence>
<comment type="subcellular location">
    <subcellularLocation>
        <location evidence="2">Membrane</location>
    </subcellularLocation>
</comment>
<dbReference type="SUPFAM" id="SSF49785">
    <property type="entry name" value="Galactose-binding domain-like"/>
    <property type="match status" value="1"/>
</dbReference>
<evidence type="ECO:0000313" key="12">
    <source>
        <dbReference type="Proteomes" id="UP000248057"/>
    </source>
</evidence>
<dbReference type="GO" id="GO:0005886">
    <property type="term" value="C:plasma membrane"/>
    <property type="evidence" value="ECO:0007669"/>
    <property type="project" value="TreeGrafter"/>
</dbReference>
<protein>
    <recommendedName>
        <fullName evidence="3">histidine kinase</fullName>
        <ecNumber evidence="3">2.7.13.3</ecNumber>
    </recommendedName>
</protein>
<evidence type="ECO:0000256" key="9">
    <source>
        <dbReference type="SAM" id="Phobius"/>
    </source>
</evidence>
<keyword evidence="5" id="KW-0808">Transferase</keyword>
<keyword evidence="8" id="KW-0175">Coiled coil</keyword>
<keyword evidence="9" id="KW-0812">Transmembrane</keyword>
<dbReference type="GeneID" id="86064952"/>
<evidence type="ECO:0000313" key="11">
    <source>
        <dbReference type="EMBL" id="PXX44318.1"/>
    </source>
</evidence>
<feature type="transmembrane region" description="Helical" evidence="9">
    <location>
        <begin position="319"/>
        <end position="337"/>
    </location>
</feature>
<dbReference type="InterPro" id="IPR004358">
    <property type="entry name" value="Sig_transdc_His_kin-like_C"/>
</dbReference>
<comment type="catalytic activity">
    <reaction evidence="1">
        <text>ATP + protein L-histidine = ADP + protein N-phospho-L-histidine.</text>
        <dbReference type="EC" id="2.7.13.3"/>
    </reaction>
</comment>
<dbReference type="InterPro" id="IPR003594">
    <property type="entry name" value="HATPase_dom"/>
</dbReference>
<feature type="transmembrane region" description="Helical" evidence="9">
    <location>
        <begin position="227"/>
        <end position="244"/>
    </location>
</feature>
<evidence type="ECO:0000256" key="3">
    <source>
        <dbReference type="ARBA" id="ARBA00012438"/>
    </source>
</evidence>
<dbReference type="Gene3D" id="1.10.287.130">
    <property type="match status" value="1"/>
</dbReference>
<evidence type="ECO:0000259" key="10">
    <source>
        <dbReference type="PROSITE" id="PS50109"/>
    </source>
</evidence>
<name>A0A2V3XY09_9FIRM</name>
<dbReference type="AlphaFoldDB" id="A0A2V3XY09"/>
<comment type="caution">
    <text evidence="11">The sequence shown here is derived from an EMBL/GenBank/DDBJ whole genome shotgun (WGS) entry which is preliminary data.</text>
</comment>
<dbReference type="GO" id="GO:0016036">
    <property type="term" value="P:cellular response to phosphate starvation"/>
    <property type="evidence" value="ECO:0007669"/>
    <property type="project" value="TreeGrafter"/>
</dbReference>
<dbReference type="Pfam" id="PF00512">
    <property type="entry name" value="HisKA"/>
    <property type="match status" value="1"/>
</dbReference>
<dbReference type="Pfam" id="PF02518">
    <property type="entry name" value="HATPase_c"/>
    <property type="match status" value="1"/>
</dbReference>
<dbReference type="CDD" id="cd00082">
    <property type="entry name" value="HisKA"/>
    <property type="match status" value="1"/>
</dbReference>
<dbReference type="InterPro" id="IPR008979">
    <property type="entry name" value="Galactose-bd-like_sf"/>
</dbReference>
<dbReference type="CDD" id="cd00075">
    <property type="entry name" value="HATPase"/>
    <property type="match status" value="1"/>
</dbReference>
<feature type="transmembrane region" description="Helical" evidence="9">
    <location>
        <begin position="349"/>
        <end position="368"/>
    </location>
</feature>
<evidence type="ECO:0000256" key="2">
    <source>
        <dbReference type="ARBA" id="ARBA00004370"/>
    </source>
</evidence>
<dbReference type="Proteomes" id="UP000248057">
    <property type="component" value="Unassembled WGS sequence"/>
</dbReference>
<dbReference type="RefSeq" id="WP_110326578.1">
    <property type="nucleotide sequence ID" value="NZ_QJKD01000028.1"/>
</dbReference>
<gene>
    <name evidence="11" type="ORF">DFR60_12840</name>
</gene>
<keyword evidence="12" id="KW-1185">Reference proteome</keyword>
<feature type="transmembrane region" description="Helical" evidence="9">
    <location>
        <begin position="292"/>
        <end position="313"/>
    </location>
</feature>
<keyword evidence="4" id="KW-0597">Phosphoprotein</keyword>
<dbReference type="PROSITE" id="PS50109">
    <property type="entry name" value="HIS_KIN"/>
    <property type="match status" value="1"/>
</dbReference>
<keyword evidence="7" id="KW-0902">Two-component regulatory system</keyword>
<dbReference type="PANTHER" id="PTHR45453:SF1">
    <property type="entry name" value="PHOSPHATE REGULON SENSOR PROTEIN PHOR"/>
    <property type="match status" value="1"/>
</dbReference>
<dbReference type="InterPro" id="IPR005467">
    <property type="entry name" value="His_kinase_dom"/>
</dbReference>
<organism evidence="11 12">
    <name type="scientific">Hungatella effluvii</name>
    <dbReference type="NCBI Taxonomy" id="1096246"/>
    <lineage>
        <taxon>Bacteria</taxon>
        <taxon>Bacillati</taxon>
        <taxon>Bacillota</taxon>
        <taxon>Clostridia</taxon>
        <taxon>Lachnospirales</taxon>
        <taxon>Lachnospiraceae</taxon>
        <taxon>Hungatella</taxon>
    </lineage>
</organism>
<dbReference type="InterPro" id="IPR050351">
    <property type="entry name" value="BphY/WalK/GraS-like"/>
</dbReference>
<dbReference type="SMART" id="SM00388">
    <property type="entry name" value="HisKA"/>
    <property type="match status" value="1"/>
</dbReference>
<dbReference type="Gene3D" id="2.60.120.260">
    <property type="entry name" value="Galactose-binding domain-like"/>
    <property type="match status" value="1"/>
</dbReference>
<evidence type="ECO:0000256" key="5">
    <source>
        <dbReference type="ARBA" id="ARBA00022679"/>
    </source>
</evidence>
<dbReference type="Pfam" id="PF07695">
    <property type="entry name" value="7TMR-DISM_7TM"/>
    <property type="match status" value="1"/>
</dbReference>
<dbReference type="GO" id="GO:0004721">
    <property type="term" value="F:phosphoprotein phosphatase activity"/>
    <property type="evidence" value="ECO:0007669"/>
    <property type="project" value="TreeGrafter"/>
</dbReference>
<feature type="transmembrane region" description="Helical" evidence="9">
    <location>
        <begin position="264"/>
        <end position="285"/>
    </location>
</feature>
<keyword evidence="9" id="KW-1133">Transmembrane helix</keyword>
<sequence length="655" mass="73207">MKRFITIFLLILSICVTLFFTVSLPFTADGPEAEAGLINFENADFNKEIYALKGEWEFYFGRLYTPEDFKKGRAEGVEYVSLPDAWKTLGYPDQGYGTYRLTISTGSDRPLLLDIPEITSASVIWANGGEVYRAGQVGTSAGETKTSIRSDLVAVVPQNRVLELVVQVANFHMYDGGLFYPIRIGSDSVLLHHILWQRIMVAAALGGILLMGVYHLFLYAFRRRERLYLTFSFICVATVLRLAMETNNLAQYFLPGGLGVVAARMYLLFFALNGLSICFFMLQAFSICLNRWLRVIYAAGFALPIAVICWPGSSFPTAVASLFLILIPYAVSVILVLRSGKIGRDPYRLLFLFSLVTFTFYAPVTKTVFEGDLFVPAIGPNMFLILSQCIMLSRDYAEARNEAERINANLEQLVEQRTEQLCVANQQLAASQAALREMIANISHDLKTPLTVLNNYLELLGDDAVVVNEQERAEYLGIAYHKNLDLQRLIHNLFDVTRMESGTAVYRMERISASLLMRDADCKYAELVRDSGLGFYAEAEAGTEVEADPDKIWSILDNLVYNALRHTPPGGSITLKIRQNRDCTELTVTDTGEGIAPEHLPHIFERFYKVSPERGEKDGSSGLGLYIVKTAVEAMGGTVEVESLLNKGTTFRIKF</sequence>
<dbReference type="PRINTS" id="PR00344">
    <property type="entry name" value="BCTRLSENSOR"/>
</dbReference>
<evidence type="ECO:0000256" key="6">
    <source>
        <dbReference type="ARBA" id="ARBA00022777"/>
    </source>
</evidence>
<feature type="coiled-coil region" evidence="8">
    <location>
        <begin position="389"/>
        <end position="420"/>
    </location>
</feature>
<dbReference type="EC" id="2.7.13.3" evidence="3"/>
<keyword evidence="6 11" id="KW-0418">Kinase</keyword>
<dbReference type="SUPFAM" id="SSF47384">
    <property type="entry name" value="Homodimeric domain of signal transducing histidine kinase"/>
    <property type="match status" value="1"/>
</dbReference>
<dbReference type="GO" id="GO:0000155">
    <property type="term" value="F:phosphorelay sensor kinase activity"/>
    <property type="evidence" value="ECO:0007669"/>
    <property type="project" value="InterPro"/>
</dbReference>